<feature type="domain" description="CCHC-type" evidence="3">
    <location>
        <begin position="342"/>
        <end position="356"/>
    </location>
</feature>
<dbReference type="SMART" id="SM00343">
    <property type="entry name" value="ZnF_C2HC"/>
    <property type="match status" value="3"/>
</dbReference>
<evidence type="ECO:0000313" key="4">
    <source>
        <dbReference type="EMBL" id="EER13341.1"/>
    </source>
</evidence>
<feature type="region of interest" description="Disordered" evidence="2">
    <location>
        <begin position="395"/>
        <end position="422"/>
    </location>
</feature>
<dbReference type="GeneID" id="9041357"/>
<protein>
    <submittedName>
        <fullName evidence="4">Cellular nucleic acid binding protein, putative</fullName>
    </submittedName>
</protein>
<reference evidence="4 5" key="1">
    <citation type="submission" date="2008-07" db="EMBL/GenBank/DDBJ databases">
        <authorList>
            <person name="El-Sayed N."/>
            <person name="Caler E."/>
            <person name="Inman J."/>
            <person name="Amedeo P."/>
            <person name="Hass B."/>
            <person name="Wortman J."/>
        </authorList>
    </citation>
    <scope>NUCLEOTIDE SEQUENCE [LARGE SCALE GENOMIC DNA]</scope>
    <source>
        <strain evidence="5">ATCC 50983 / TXsc</strain>
    </source>
</reference>
<dbReference type="PROSITE" id="PS50158">
    <property type="entry name" value="ZF_CCHC"/>
    <property type="match status" value="2"/>
</dbReference>
<gene>
    <name evidence="4" type="ORF">Pmar_PMAR007148</name>
</gene>
<accession>C5KQB9</accession>
<evidence type="ECO:0000259" key="3">
    <source>
        <dbReference type="PROSITE" id="PS50158"/>
    </source>
</evidence>
<proteinExistence type="predicted"/>
<sequence length="422" mass="47770">MRISSEIARVAKRLATTLKKAKDTLSSVTKSETGIDAEEYEDCVYKLYQRIAWALRDIGYGEEGQSRYVLALAVSLKTVQSYNELSISPLIDGSTEYDALLSSIVTSLKHWEHKSGDQSSSGKASANIPVYRLQLPQGCPWSVAKSEKLQQTFEEWSSRARTAAVSYRLTGLNACLFIMRCLEGVELLYAQQCMRNINEEAEDAAEELLRLLSARYSRCWSQGRTIHRFENLVLRHEETVTAFLSRVRECGQAISDGRDLSDKEYRQRILSGIPTWLKGRLDQFYGPDIYSTPVDILADTAEFFRLSEQTSSGTKREVQKNMNANGERDNRISSRNSNAKYCYRCGSYQHIRASCPVPQGIECTACKRSGHMMAVCPDIDCRVCKRKGHIARLCPEKKTPSNRDHGRRQQKDPSESKRPATE</sequence>
<dbReference type="OrthoDB" id="8952792at2759"/>
<dbReference type="SUPFAM" id="SSF57756">
    <property type="entry name" value="Retrovirus zinc finger-like domains"/>
    <property type="match status" value="2"/>
</dbReference>
<dbReference type="GO" id="GO:0003676">
    <property type="term" value="F:nucleic acid binding"/>
    <property type="evidence" value="ECO:0007669"/>
    <property type="project" value="InterPro"/>
</dbReference>
<keyword evidence="1" id="KW-0479">Metal-binding</keyword>
<keyword evidence="1" id="KW-0862">Zinc</keyword>
<dbReference type="Gene3D" id="4.10.60.10">
    <property type="entry name" value="Zinc finger, CCHC-type"/>
    <property type="match status" value="1"/>
</dbReference>
<dbReference type="Proteomes" id="UP000007800">
    <property type="component" value="Unassembled WGS sequence"/>
</dbReference>
<evidence type="ECO:0000313" key="5">
    <source>
        <dbReference type="Proteomes" id="UP000007800"/>
    </source>
</evidence>
<dbReference type="AlphaFoldDB" id="C5KQB9"/>
<evidence type="ECO:0000256" key="1">
    <source>
        <dbReference type="PROSITE-ProRule" id="PRU00047"/>
    </source>
</evidence>
<keyword evidence="5" id="KW-1185">Reference proteome</keyword>
<dbReference type="GO" id="GO:0008270">
    <property type="term" value="F:zinc ion binding"/>
    <property type="evidence" value="ECO:0007669"/>
    <property type="project" value="UniProtKB-KW"/>
</dbReference>
<keyword evidence="1" id="KW-0863">Zinc-finger</keyword>
<name>C5KQB9_PERM5</name>
<organism evidence="5">
    <name type="scientific">Perkinsus marinus (strain ATCC 50983 / TXsc)</name>
    <dbReference type="NCBI Taxonomy" id="423536"/>
    <lineage>
        <taxon>Eukaryota</taxon>
        <taxon>Sar</taxon>
        <taxon>Alveolata</taxon>
        <taxon>Perkinsozoa</taxon>
        <taxon>Perkinsea</taxon>
        <taxon>Perkinsida</taxon>
        <taxon>Perkinsidae</taxon>
        <taxon>Perkinsus</taxon>
    </lineage>
</organism>
<dbReference type="EMBL" id="GG675296">
    <property type="protein sequence ID" value="EER13341.1"/>
    <property type="molecule type" value="Genomic_DNA"/>
</dbReference>
<dbReference type="InterPro" id="IPR036875">
    <property type="entry name" value="Znf_CCHC_sf"/>
</dbReference>
<dbReference type="RefSeq" id="XP_002781546.1">
    <property type="nucleotide sequence ID" value="XM_002781500.1"/>
</dbReference>
<dbReference type="InParanoid" id="C5KQB9"/>
<feature type="domain" description="CCHC-type" evidence="3">
    <location>
        <begin position="381"/>
        <end position="396"/>
    </location>
</feature>
<dbReference type="InterPro" id="IPR001878">
    <property type="entry name" value="Znf_CCHC"/>
</dbReference>
<evidence type="ECO:0000256" key="2">
    <source>
        <dbReference type="SAM" id="MobiDB-lite"/>
    </source>
</evidence>
<feature type="region of interest" description="Disordered" evidence="2">
    <location>
        <begin position="310"/>
        <end position="332"/>
    </location>
</feature>